<comment type="caution">
    <text evidence="7">The sequence shown here is derived from an EMBL/GenBank/DDBJ whole genome shotgun (WGS) entry which is preliminary data.</text>
</comment>
<feature type="transmembrane region" description="Helical" evidence="6">
    <location>
        <begin position="94"/>
        <end position="112"/>
    </location>
</feature>
<evidence type="ECO:0000256" key="4">
    <source>
        <dbReference type="ARBA" id="ARBA00022989"/>
    </source>
</evidence>
<keyword evidence="3 6" id="KW-0812">Transmembrane</keyword>
<protein>
    <submittedName>
        <fullName evidence="7">Uncharacterized protein</fullName>
    </submittedName>
</protein>
<comment type="subcellular location">
    <subcellularLocation>
        <location evidence="1">Membrane</location>
        <topology evidence="1">Multi-pass membrane protein</topology>
    </subcellularLocation>
</comment>
<evidence type="ECO:0000256" key="2">
    <source>
        <dbReference type="ARBA" id="ARBA00007262"/>
    </source>
</evidence>
<comment type="similarity">
    <text evidence="2">Belongs to the IFI6/IFI27 family.</text>
</comment>
<evidence type="ECO:0000256" key="6">
    <source>
        <dbReference type="SAM" id="Phobius"/>
    </source>
</evidence>
<dbReference type="Pfam" id="PF06140">
    <property type="entry name" value="Ifi-6-16"/>
    <property type="match status" value="1"/>
</dbReference>
<dbReference type="InterPro" id="IPR009311">
    <property type="entry name" value="IFI6/IFI27-like"/>
</dbReference>
<dbReference type="AlphaFoldDB" id="A0A9W4NJW2"/>
<evidence type="ECO:0000256" key="3">
    <source>
        <dbReference type="ARBA" id="ARBA00022692"/>
    </source>
</evidence>
<dbReference type="OrthoDB" id="10250730at2759"/>
<proteinExistence type="inferred from homology"/>
<feature type="transmembrane region" description="Helical" evidence="6">
    <location>
        <begin position="118"/>
        <end position="135"/>
    </location>
</feature>
<evidence type="ECO:0000256" key="1">
    <source>
        <dbReference type="ARBA" id="ARBA00004141"/>
    </source>
</evidence>
<gene>
    <name evidence="7" type="ORF">PSALAMII_LOCUS5200</name>
</gene>
<dbReference type="Proteomes" id="UP001152592">
    <property type="component" value="Unassembled WGS sequence"/>
</dbReference>
<evidence type="ECO:0000313" key="8">
    <source>
        <dbReference type="Proteomes" id="UP001152592"/>
    </source>
</evidence>
<dbReference type="EMBL" id="CAJVPD010000231">
    <property type="protein sequence ID" value="CAG8376290.1"/>
    <property type="molecule type" value="Genomic_DNA"/>
</dbReference>
<keyword evidence="4 6" id="KW-1133">Transmembrane helix</keyword>
<evidence type="ECO:0000256" key="5">
    <source>
        <dbReference type="ARBA" id="ARBA00023136"/>
    </source>
</evidence>
<reference evidence="7" key="1">
    <citation type="submission" date="2021-07" db="EMBL/GenBank/DDBJ databases">
        <authorList>
            <person name="Branca A.L. A."/>
        </authorList>
    </citation>
    <scope>NUCLEOTIDE SEQUENCE</scope>
</reference>
<name>A0A9W4NJW2_9EURO</name>
<keyword evidence="5 6" id="KW-0472">Membrane</keyword>
<dbReference type="Gene3D" id="6.10.110.10">
    <property type="match status" value="1"/>
</dbReference>
<sequence length="137" mass="15350">MVDRVCEMALASWYRSMIAAWWTEFINWFSHLDILGTIDEWWTDIINWLSRPDVLAVITVWWITFFVVMGLIMVLGFGPFGIVIGSLAAGFQSFMYGGFTPAGGIFATLTSMAMLGTLRPAALAIAVFIATLVAWKW</sequence>
<dbReference type="InterPro" id="IPR038213">
    <property type="entry name" value="IFI6/IFI27-like_sf"/>
</dbReference>
<accession>A0A9W4NJW2</accession>
<organism evidence="7 8">
    <name type="scientific">Penicillium salamii</name>
    <dbReference type="NCBI Taxonomy" id="1612424"/>
    <lineage>
        <taxon>Eukaryota</taxon>
        <taxon>Fungi</taxon>
        <taxon>Dikarya</taxon>
        <taxon>Ascomycota</taxon>
        <taxon>Pezizomycotina</taxon>
        <taxon>Eurotiomycetes</taxon>
        <taxon>Eurotiomycetidae</taxon>
        <taxon>Eurotiales</taxon>
        <taxon>Aspergillaceae</taxon>
        <taxon>Penicillium</taxon>
    </lineage>
</organism>
<evidence type="ECO:0000313" key="7">
    <source>
        <dbReference type="EMBL" id="CAG8376290.1"/>
    </source>
</evidence>
<feature type="transmembrane region" description="Helical" evidence="6">
    <location>
        <begin position="60"/>
        <end position="82"/>
    </location>
</feature>